<organism evidence="1 2">
    <name type="scientific">Gordonia neofelifaecis NRRL B-59395</name>
    <dbReference type="NCBI Taxonomy" id="644548"/>
    <lineage>
        <taxon>Bacteria</taxon>
        <taxon>Bacillati</taxon>
        <taxon>Actinomycetota</taxon>
        <taxon>Actinomycetes</taxon>
        <taxon>Mycobacteriales</taxon>
        <taxon>Gordoniaceae</taxon>
        <taxon>Gordonia</taxon>
    </lineage>
</organism>
<dbReference type="Proteomes" id="UP000035065">
    <property type="component" value="Unassembled WGS sequence"/>
</dbReference>
<gene>
    <name evidence="1" type="ORF">SCNU_04736</name>
</gene>
<accession>F1YGB8</accession>
<keyword evidence="2" id="KW-1185">Reference proteome</keyword>
<name>F1YGB8_9ACTN</name>
<proteinExistence type="predicted"/>
<protein>
    <submittedName>
        <fullName evidence="1">Uncharacterized protein</fullName>
    </submittedName>
</protein>
<dbReference type="AlphaFoldDB" id="F1YGB8"/>
<reference evidence="1 2" key="1">
    <citation type="journal article" date="2011" name="J. Bacteriol.">
        <title>Draft Genome Sequence of Gordonia neofelifaecis NRRL B-59395, a Cholesterol-Degrading Actinomycete.</title>
        <authorList>
            <person name="Ge F."/>
            <person name="Li W."/>
            <person name="Chen G."/>
            <person name="Liu Y."/>
            <person name="Zhang G."/>
            <person name="Yong B."/>
            <person name="Wang Q."/>
            <person name="Wang N."/>
            <person name="Huang Z."/>
            <person name="Li W."/>
            <person name="Wang J."/>
            <person name="Wu C."/>
            <person name="Xie Q."/>
            <person name="Liu G."/>
        </authorList>
    </citation>
    <scope>NUCLEOTIDE SEQUENCE [LARGE SCALE GENOMIC DNA]</scope>
    <source>
        <strain evidence="1 2">NRRL B-59395</strain>
    </source>
</reference>
<sequence length="131" mass="12933">MSDAQTVSVPVRFSDGVLVGGVVSVELVDGGFLGLVVSPGGLVPGPVGVADVEVSAGDDVEASAGACVLVAGASPAGVSANAMAGVSARQMAVVARIAEIPRRLVFMVFSYGEWGRVGGQTGTAKTTTLSR</sequence>
<evidence type="ECO:0000313" key="2">
    <source>
        <dbReference type="Proteomes" id="UP000035065"/>
    </source>
</evidence>
<evidence type="ECO:0000313" key="1">
    <source>
        <dbReference type="EMBL" id="EGD56137.1"/>
    </source>
</evidence>
<dbReference type="EMBL" id="AEUD01000003">
    <property type="protein sequence ID" value="EGD56137.1"/>
    <property type="molecule type" value="Genomic_DNA"/>
</dbReference>
<comment type="caution">
    <text evidence="1">The sequence shown here is derived from an EMBL/GenBank/DDBJ whole genome shotgun (WGS) entry which is preliminary data.</text>
</comment>